<dbReference type="InterPro" id="IPR036397">
    <property type="entry name" value="RNaseH_sf"/>
</dbReference>
<dbReference type="EMBL" id="UZAU01000018">
    <property type="status" value="NOT_ANNOTATED_CDS"/>
    <property type="molecule type" value="Genomic_DNA"/>
</dbReference>
<reference evidence="2" key="2">
    <citation type="submission" date="2021-03" db="UniProtKB">
        <authorList>
            <consortium name="EnsemblPlants"/>
        </authorList>
    </citation>
    <scope>IDENTIFICATION</scope>
</reference>
<accession>A0A803NRM0</accession>
<dbReference type="PANTHER" id="PTHR47074:SF48">
    <property type="entry name" value="POLYNUCLEOTIDYL TRANSFERASE, RIBONUCLEASE H-LIKE SUPERFAMILY PROTEIN"/>
    <property type="match status" value="1"/>
</dbReference>
<dbReference type="InterPro" id="IPR002156">
    <property type="entry name" value="RNaseH_domain"/>
</dbReference>
<dbReference type="InterPro" id="IPR044730">
    <property type="entry name" value="RNase_H-like_dom_plant"/>
</dbReference>
<dbReference type="InterPro" id="IPR012337">
    <property type="entry name" value="RNaseH-like_sf"/>
</dbReference>
<dbReference type="Pfam" id="PF13456">
    <property type="entry name" value="RVT_3"/>
    <property type="match status" value="1"/>
</dbReference>
<name>A0A803NRM0_CANSA</name>
<feature type="domain" description="RNase H type-1" evidence="1">
    <location>
        <begin position="159"/>
        <end position="269"/>
    </location>
</feature>
<evidence type="ECO:0000313" key="3">
    <source>
        <dbReference type="Proteomes" id="UP000596661"/>
    </source>
</evidence>
<proteinExistence type="predicted"/>
<reference evidence="2" key="1">
    <citation type="submission" date="2018-11" db="EMBL/GenBank/DDBJ databases">
        <authorList>
            <person name="Grassa J C."/>
        </authorList>
    </citation>
    <scope>NUCLEOTIDE SEQUENCE [LARGE SCALE GENOMIC DNA]</scope>
</reference>
<protein>
    <recommendedName>
        <fullName evidence="1">RNase H type-1 domain-containing protein</fullName>
    </recommendedName>
</protein>
<dbReference type="GO" id="GO:0004523">
    <property type="term" value="F:RNA-DNA hybrid ribonuclease activity"/>
    <property type="evidence" value="ECO:0007669"/>
    <property type="project" value="InterPro"/>
</dbReference>
<sequence>MEWNVSTSEARAGLDMDSLLYNASKESCARFREIMGWYERASGQLVNLSKSSVCFSLGCLSRSQNFTDFVLVSGGVRMMIIRRCIGVPGRDYVGTIETSKASYIWKSTIWGRELLEDGTCWLIDYGINVSIKSQILSIPRSHYSQDRLIWHYNSSGLRGTDRHMGYGAVVRDQWANCLAFTIVPARGSLSSPVEEAMTVLHGLLCSRLGFNNVEVKSDCQRVIQILQKRDLVLAEFDLIFKDIHTLCNDVNVSKFFFFNHSGNCLAHNLDKITLSLDMTKVW</sequence>
<dbReference type="EnsemblPlants" id="evm.model.01.955">
    <property type="protein sequence ID" value="cds.evm.model.01.955"/>
    <property type="gene ID" value="evm.TU.01.955"/>
</dbReference>
<dbReference type="Gramene" id="evm.model.01.955">
    <property type="protein sequence ID" value="cds.evm.model.01.955"/>
    <property type="gene ID" value="evm.TU.01.955"/>
</dbReference>
<dbReference type="AlphaFoldDB" id="A0A803NRM0"/>
<dbReference type="SUPFAM" id="SSF53098">
    <property type="entry name" value="Ribonuclease H-like"/>
    <property type="match status" value="1"/>
</dbReference>
<dbReference type="GO" id="GO:0003676">
    <property type="term" value="F:nucleic acid binding"/>
    <property type="evidence" value="ECO:0007669"/>
    <property type="project" value="InterPro"/>
</dbReference>
<dbReference type="PANTHER" id="PTHR47074">
    <property type="entry name" value="BNAC02G40300D PROTEIN"/>
    <property type="match status" value="1"/>
</dbReference>
<dbReference type="InterPro" id="IPR052929">
    <property type="entry name" value="RNase_H-like_EbsB-rel"/>
</dbReference>
<dbReference type="CDD" id="cd06222">
    <property type="entry name" value="RNase_H_like"/>
    <property type="match status" value="1"/>
</dbReference>
<evidence type="ECO:0000313" key="2">
    <source>
        <dbReference type="EnsemblPlants" id="cds.evm.model.01.955"/>
    </source>
</evidence>
<dbReference type="Proteomes" id="UP000596661">
    <property type="component" value="Chromosome 1"/>
</dbReference>
<keyword evidence="3" id="KW-1185">Reference proteome</keyword>
<evidence type="ECO:0000259" key="1">
    <source>
        <dbReference type="Pfam" id="PF13456"/>
    </source>
</evidence>
<organism evidence="2 3">
    <name type="scientific">Cannabis sativa</name>
    <name type="common">Hemp</name>
    <name type="synonym">Marijuana</name>
    <dbReference type="NCBI Taxonomy" id="3483"/>
    <lineage>
        <taxon>Eukaryota</taxon>
        <taxon>Viridiplantae</taxon>
        <taxon>Streptophyta</taxon>
        <taxon>Embryophyta</taxon>
        <taxon>Tracheophyta</taxon>
        <taxon>Spermatophyta</taxon>
        <taxon>Magnoliopsida</taxon>
        <taxon>eudicotyledons</taxon>
        <taxon>Gunneridae</taxon>
        <taxon>Pentapetalae</taxon>
        <taxon>rosids</taxon>
        <taxon>fabids</taxon>
        <taxon>Rosales</taxon>
        <taxon>Cannabaceae</taxon>
        <taxon>Cannabis</taxon>
    </lineage>
</organism>
<dbReference type="Gene3D" id="3.30.420.10">
    <property type="entry name" value="Ribonuclease H-like superfamily/Ribonuclease H"/>
    <property type="match status" value="1"/>
</dbReference>